<name>A0A8X7XUI6_POPTO</name>
<comment type="caution">
    <text evidence="3">The sequence shown here is derived from an EMBL/GenBank/DDBJ whole genome shotgun (WGS) entry which is preliminary data.</text>
</comment>
<evidence type="ECO:0000313" key="3">
    <source>
        <dbReference type="EMBL" id="KAG6740858.1"/>
    </source>
</evidence>
<organism evidence="3 4">
    <name type="scientific">Populus tomentosa</name>
    <name type="common">Chinese white poplar</name>
    <dbReference type="NCBI Taxonomy" id="118781"/>
    <lineage>
        <taxon>Eukaryota</taxon>
        <taxon>Viridiplantae</taxon>
        <taxon>Streptophyta</taxon>
        <taxon>Embryophyta</taxon>
        <taxon>Tracheophyta</taxon>
        <taxon>Spermatophyta</taxon>
        <taxon>Magnoliopsida</taxon>
        <taxon>eudicotyledons</taxon>
        <taxon>Gunneridae</taxon>
        <taxon>Pentapetalae</taxon>
        <taxon>rosids</taxon>
        <taxon>fabids</taxon>
        <taxon>Malpighiales</taxon>
        <taxon>Salicaceae</taxon>
        <taxon>Saliceae</taxon>
        <taxon>Populus</taxon>
    </lineage>
</organism>
<dbReference type="EMBL" id="JAAWWB010000035">
    <property type="protein sequence ID" value="KAG6740858.1"/>
    <property type="molecule type" value="Genomic_DNA"/>
</dbReference>
<dbReference type="InterPro" id="IPR007573">
    <property type="entry name" value="QWRF"/>
</dbReference>
<feature type="compositionally biased region" description="Polar residues" evidence="2">
    <location>
        <begin position="25"/>
        <end position="51"/>
    </location>
</feature>
<dbReference type="Proteomes" id="UP000886885">
    <property type="component" value="Chromosome 18A"/>
</dbReference>
<feature type="compositionally biased region" description="Polar residues" evidence="2">
    <location>
        <begin position="1"/>
        <end position="15"/>
    </location>
</feature>
<protein>
    <recommendedName>
        <fullName evidence="5">QWRF motif-containing protein 8</fullName>
    </recommendedName>
</protein>
<dbReference type="Pfam" id="PF04484">
    <property type="entry name" value="QWRF"/>
    <property type="match status" value="1"/>
</dbReference>
<accession>A0A8X7XUI6</accession>
<dbReference type="GO" id="GO:0051225">
    <property type="term" value="P:spindle assembly"/>
    <property type="evidence" value="ECO:0007669"/>
    <property type="project" value="TreeGrafter"/>
</dbReference>
<evidence type="ECO:0000313" key="4">
    <source>
        <dbReference type="Proteomes" id="UP000886885"/>
    </source>
</evidence>
<evidence type="ECO:0000256" key="1">
    <source>
        <dbReference type="ARBA" id="ARBA00010016"/>
    </source>
</evidence>
<dbReference type="PANTHER" id="PTHR31807:SF37">
    <property type="entry name" value="HAUS AUGMIN-LIKE COMPLEX SUBUNIT 8"/>
    <property type="match status" value="1"/>
</dbReference>
<sequence length="423" mass="47129">MRSLSVSFQSDSISIPISKKEKPVNNVSSDRTLRPSSNVVHKQAETPTGSRKPTPERKRSPLKGRIRRINQKTPNHVDLTDKNVKALSTPVGIGLSSLRRTPIPDNSIKLYKNQLVIPRADFGCPQKLVASSLSDRISVVTPVVRSQSLPTPGSRPASPSRTSINRGVSPSRTRPSTPSRGIRLLYNRYLQWRFANARAEAVLYIQKVTAERTLYNVWDATLALWDLVIRKRVNLQQLKLELKLNAVLIDQITYLDDWALLERDHINSLSEAVEDLEASTLRLPVTSGAKADIESLKVAICSAVDVMRAMGSSICSLLPRVEGMNALVSELATAAAQEKAKLDQCEALLASTTAMQVRKKHAWLVPPPPRILLSCHAYIGLYLIAFSVKQVEEYSIRTHHIQMKEALEKQQPPFMAMKTPSWL</sequence>
<dbReference type="GO" id="GO:0005737">
    <property type="term" value="C:cytoplasm"/>
    <property type="evidence" value="ECO:0007669"/>
    <property type="project" value="TreeGrafter"/>
</dbReference>
<evidence type="ECO:0008006" key="5">
    <source>
        <dbReference type="Google" id="ProtNLM"/>
    </source>
</evidence>
<dbReference type="PANTHER" id="PTHR31807">
    <property type="entry name" value="AUGMIN FAMILY MEMBER"/>
    <property type="match status" value="1"/>
</dbReference>
<dbReference type="GO" id="GO:0005880">
    <property type="term" value="C:nuclear microtubule"/>
    <property type="evidence" value="ECO:0007669"/>
    <property type="project" value="TreeGrafter"/>
</dbReference>
<evidence type="ECO:0000256" key="2">
    <source>
        <dbReference type="SAM" id="MobiDB-lite"/>
    </source>
</evidence>
<comment type="similarity">
    <text evidence="1">Belongs to the QWRF family.</text>
</comment>
<dbReference type="OrthoDB" id="1924320at2759"/>
<feature type="region of interest" description="Disordered" evidence="2">
    <location>
        <begin position="1"/>
        <end position="62"/>
    </location>
</feature>
<gene>
    <name evidence="3" type="ORF">POTOM_056327</name>
</gene>
<feature type="region of interest" description="Disordered" evidence="2">
    <location>
        <begin position="144"/>
        <end position="179"/>
    </location>
</feature>
<dbReference type="AlphaFoldDB" id="A0A8X7XUI6"/>
<keyword evidence="4" id="KW-1185">Reference proteome</keyword>
<feature type="compositionally biased region" description="Low complexity" evidence="2">
    <location>
        <begin position="169"/>
        <end position="179"/>
    </location>
</feature>
<dbReference type="GO" id="GO:0008017">
    <property type="term" value="F:microtubule binding"/>
    <property type="evidence" value="ECO:0007669"/>
    <property type="project" value="TreeGrafter"/>
</dbReference>
<reference evidence="3" key="1">
    <citation type="journal article" date="2020" name="bioRxiv">
        <title>Hybrid origin of Populus tomentosa Carr. identified through genome sequencing and phylogenomic analysis.</title>
        <authorList>
            <person name="An X."/>
            <person name="Gao K."/>
            <person name="Chen Z."/>
            <person name="Li J."/>
            <person name="Yang X."/>
            <person name="Yang X."/>
            <person name="Zhou J."/>
            <person name="Guo T."/>
            <person name="Zhao T."/>
            <person name="Huang S."/>
            <person name="Miao D."/>
            <person name="Khan W.U."/>
            <person name="Rao P."/>
            <person name="Ye M."/>
            <person name="Lei B."/>
            <person name="Liao W."/>
            <person name="Wang J."/>
            <person name="Ji L."/>
            <person name="Li Y."/>
            <person name="Guo B."/>
            <person name="Mustafa N.S."/>
            <person name="Li S."/>
            <person name="Yun Q."/>
            <person name="Keller S.R."/>
            <person name="Mao J."/>
            <person name="Zhang R."/>
            <person name="Strauss S.H."/>
        </authorList>
    </citation>
    <scope>NUCLEOTIDE SEQUENCE</scope>
    <source>
        <strain evidence="3">GM15</strain>
        <tissue evidence="3">Leaf</tissue>
    </source>
</reference>
<proteinExistence type="inferred from homology"/>
<feature type="compositionally biased region" description="Polar residues" evidence="2">
    <location>
        <begin position="144"/>
        <end position="168"/>
    </location>
</feature>